<dbReference type="EMBL" id="VSRR010039306">
    <property type="protein sequence ID" value="MPC74617.1"/>
    <property type="molecule type" value="Genomic_DNA"/>
</dbReference>
<evidence type="ECO:0000313" key="2">
    <source>
        <dbReference type="EMBL" id="MPC74617.1"/>
    </source>
</evidence>
<sequence>MAAAGSPQTPKALPERGAARRLNPLTPGLATEETGSTGACKPLNPGATPGSGAARKLIPTRPENSLEAPDTAGVCTTLTAGATLGSRGAPKLTPPKPESLRKSLKQWVLDPPHSQSQTRERGRTHTNSIKP</sequence>
<proteinExistence type="predicted"/>
<protein>
    <submittedName>
        <fullName evidence="2">Uncharacterized protein</fullName>
    </submittedName>
</protein>
<dbReference type="Proteomes" id="UP000324222">
    <property type="component" value="Unassembled WGS sequence"/>
</dbReference>
<accession>A0A5B7HZE8</accession>
<reference evidence="2 3" key="1">
    <citation type="submission" date="2019-05" db="EMBL/GenBank/DDBJ databases">
        <title>Another draft genome of Portunus trituberculatus and its Hox gene families provides insights of decapod evolution.</title>
        <authorList>
            <person name="Jeong J.-H."/>
            <person name="Song I."/>
            <person name="Kim S."/>
            <person name="Choi T."/>
            <person name="Kim D."/>
            <person name="Ryu S."/>
            <person name="Kim W."/>
        </authorList>
    </citation>
    <scope>NUCLEOTIDE SEQUENCE [LARGE SCALE GENOMIC DNA]</scope>
    <source>
        <tissue evidence="2">Muscle</tissue>
    </source>
</reference>
<keyword evidence="3" id="KW-1185">Reference proteome</keyword>
<gene>
    <name evidence="2" type="ORF">E2C01_068984</name>
</gene>
<dbReference type="AlphaFoldDB" id="A0A5B7HZE8"/>
<evidence type="ECO:0000313" key="3">
    <source>
        <dbReference type="Proteomes" id="UP000324222"/>
    </source>
</evidence>
<name>A0A5B7HZE8_PORTR</name>
<evidence type="ECO:0000256" key="1">
    <source>
        <dbReference type="SAM" id="MobiDB-lite"/>
    </source>
</evidence>
<feature type="region of interest" description="Disordered" evidence="1">
    <location>
        <begin position="1"/>
        <end position="131"/>
    </location>
</feature>
<organism evidence="2 3">
    <name type="scientific">Portunus trituberculatus</name>
    <name type="common">Swimming crab</name>
    <name type="synonym">Neptunus trituberculatus</name>
    <dbReference type="NCBI Taxonomy" id="210409"/>
    <lineage>
        <taxon>Eukaryota</taxon>
        <taxon>Metazoa</taxon>
        <taxon>Ecdysozoa</taxon>
        <taxon>Arthropoda</taxon>
        <taxon>Crustacea</taxon>
        <taxon>Multicrustacea</taxon>
        <taxon>Malacostraca</taxon>
        <taxon>Eumalacostraca</taxon>
        <taxon>Eucarida</taxon>
        <taxon>Decapoda</taxon>
        <taxon>Pleocyemata</taxon>
        <taxon>Brachyura</taxon>
        <taxon>Eubrachyura</taxon>
        <taxon>Portunoidea</taxon>
        <taxon>Portunidae</taxon>
        <taxon>Portuninae</taxon>
        <taxon>Portunus</taxon>
    </lineage>
</organism>
<comment type="caution">
    <text evidence="2">The sequence shown here is derived from an EMBL/GenBank/DDBJ whole genome shotgun (WGS) entry which is preliminary data.</text>
</comment>